<evidence type="ECO:0000313" key="3">
    <source>
        <dbReference type="EMBL" id="GJE28159.1"/>
    </source>
</evidence>
<evidence type="ECO:0000313" key="4">
    <source>
        <dbReference type="Proteomes" id="UP001055156"/>
    </source>
</evidence>
<dbReference type="EMBL" id="BPQV01000008">
    <property type="protein sequence ID" value="GJE28159.1"/>
    <property type="molecule type" value="Genomic_DNA"/>
</dbReference>
<name>A0ABQ4TBZ3_METOR</name>
<feature type="signal peptide" evidence="2">
    <location>
        <begin position="1"/>
        <end position="31"/>
    </location>
</feature>
<comment type="caution">
    <text evidence="3">The sequence shown here is derived from an EMBL/GenBank/DDBJ whole genome shotgun (WGS) entry which is preliminary data.</text>
</comment>
<protein>
    <submittedName>
        <fullName evidence="3">Uncharacterized protein</fullName>
    </submittedName>
</protein>
<reference evidence="3" key="2">
    <citation type="submission" date="2021-08" db="EMBL/GenBank/DDBJ databases">
        <authorList>
            <person name="Tani A."/>
            <person name="Ola A."/>
            <person name="Ogura Y."/>
            <person name="Katsura K."/>
            <person name="Hayashi T."/>
        </authorList>
    </citation>
    <scope>NUCLEOTIDE SEQUENCE</scope>
    <source>
        <strain evidence="3">NBRC 15689</strain>
    </source>
</reference>
<feature type="region of interest" description="Disordered" evidence="1">
    <location>
        <begin position="58"/>
        <end position="86"/>
    </location>
</feature>
<dbReference type="Proteomes" id="UP001055156">
    <property type="component" value="Unassembled WGS sequence"/>
</dbReference>
<gene>
    <name evidence="3" type="ORF">LKMONMHP_3026</name>
</gene>
<evidence type="ECO:0000256" key="1">
    <source>
        <dbReference type="SAM" id="MobiDB-lite"/>
    </source>
</evidence>
<proteinExistence type="predicted"/>
<keyword evidence="2" id="KW-0732">Signal</keyword>
<evidence type="ECO:0000256" key="2">
    <source>
        <dbReference type="SAM" id="SignalP"/>
    </source>
</evidence>
<feature type="compositionally biased region" description="Basic and acidic residues" evidence="1">
    <location>
        <begin position="73"/>
        <end position="86"/>
    </location>
</feature>
<reference evidence="3" key="1">
    <citation type="journal article" date="2021" name="Front. Microbiol.">
        <title>Comprehensive Comparative Genomics and Phenotyping of Methylobacterium Species.</title>
        <authorList>
            <person name="Alessa O."/>
            <person name="Ogura Y."/>
            <person name="Fujitani Y."/>
            <person name="Takami H."/>
            <person name="Hayashi T."/>
            <person name="Sahin N."/>
            <person name="Tani A."/>
        </authorList>
    </citation>
    <scope>NUCLEOTIDE SEQUENCE</scope>
    <source>
        <strain evidence="3">NBRC 15689</strain>
    </source>
</reference>
<organism evidence="3 4">
    <name type="scientific">Methylobacterium organophilum</name>
    <dbReference type="NCBI Taxonomy" id="410"/>
    <lineage>
        <taxon>Bacteria</taxon>
        <taxon>Pseudomonadati</taxon>
        <taxon>Pseudomonadota</taxon>
        <taxon>Alphaproteobacteria</taxon>
        <taxon>Hyphomicrobiales</taxon>
        <taxon>Methylobacteriaceae</taxon>
        <taxon>Methylobacterium</taxon>
    </lineage>
</organism>
<feature type="chain" id="PRO_5046850243" evidence="2">
    <location>
        <begin position="32"/>
        <end position="86"/>
    </location>
</feature>
<accession>A0ABQ4TBZ3</accession>
<sequence length="86" mass="8912">MQPTRKISTMSIRIVLAALTVTAATASPALAQGAAAESRMRAAAPTLQGQKAWDFLASSPAANPRDPIVKGADSVRARGSVERPAR</sequence>
<keyword evidence="4" id="KW-1185">Reference proteome</keyword>